<keyword evidence="8" id="KW-1185">Reference proteome</keyword>
<dbReference type="PANTHER" id="PTHR43323">
    <property type="entry name" value="3-HYDROXY-3-METHYLGLUTARYL COENZYME A SYNTHASE"/>
    <property type="match status" value="1"/>
</dbReference>
<evidence type="ECO:0000256" key="4">
    <source>
        <dbReference type="PIRSR" id="PIRSR611554-2"/>
    </source>
</evidence>
<protein>
    <submittedName>
        <fullName evidence="7">Polyketide biosynthesis 3-hydroxy-3 -methylglutaryl-ACP synthase pksG</fullName>
        <ecNumber evidence="7">2.3.3.-</ecNumber>
    </submittedName>
</protein>
<dbReference type="PANTHER" id="PTHR43323:SF2">
    <property type="entry name" value="HYDROXYMETHYLGLUTARYL-COA SYNTHASE"/>
    <property type="match status" value="1"/>
</dbReference>
<dbReference type="RefSeq" id="WP_115218887.1">
    <property type="nucleotide sequence ID" value="NZ_UHIA01000004.1"/>
</dbReference>
<evidence type="ECO:0000259" key="5">
    <source>
        <dbReference type="Pfam" id="PF01154"/>
    </source>
</evidence>
<comment type="similarity">
    <text evidence="1">Belongs to the thiolase-like superfamily. HMG-CoA synthase family.</text>
</comment>
<dbReference type="EC" id="2.3.3.-" evidence="7"/>
<gene>
    <name evidence="7" type="primary">pksG</name>
    <name evidence="7" type="ORF">NCTC10717_01751</name>
</gene>
<feature type="domain" description="Hydroxymethylglutaryl-coenzyme A synthase C-terminal" evidence="6">
    <location>
        <begin position="258"/>
        <end position="324"/>
    </location>
</feature>
<dbReference type="InterPro" id="IPR013746">
    <property type="entry name" value="HMG_CoA_synt_C_dom"/>
</dbReference>
<evidence type="ECO:0000313" key="7">
    <source>
        <dbReference type="EMBL" id="SUO98012.1"/>
    </source>
</evidence>
<proteinExistence type="inferred from homology"/>
<evidence type="ECO:0000259" key="6">
    <source>
        <dbReference type="Pfam" id="PF08540"/>
    </source>
</evidence>
<dbReference type="Pfam" id="PF08540">
    <property type="entry name" value="HMG_CoA_synt_C"/>
    <property type="match status" value="1"/>
</dbReference>
<dbReference type="NCBIfam" id="TIGR01835">
    <property type="entry name" value="HMG-CoA-S_prok"/>
    <property type="match status" value="1"/>
</dbReference>
<feature type="binding site" evidence="4">
    <location>
        <position position="144"/>
    </location>
    <ligand>
        <name>(3S)-3-hydroxy-3-methylglutaryl-CoA</name>
        <dbReference type="ChEBI" id="CHEBI:43074"/>
    </ligand>
</feature>
<dbReference type="Proteomes" id="UP000254575">
    <property type="component" value="Unassembled WGS sequence"/>
</dbReference>
<name>A0A380N0B0_9GAMM</name>
<accession>A0A380N0B0</accession>
<dbReference type="InterPro" id="IPR016039">
    <property type="entry name" value="Thiolase-like"/>
</dbReference>
<dbReference type="SUPFAM" id="SSF53901">
    <property type="entry name" value="Thiolase-like"/>
    <property type="match status" value="2"/>
</dbReference>
<feature type="active site" description="Acyl-thioester intermediate" evidence="3">
    <location>
        <position position="112"/>
    </location>
</feature>
<dbReference type="GO" id="GO:0006084">
    <property type="term" value="P:acetyl-CoA metabolic process"/>
    <property type="evidence" value="ECO:0007669"/>
    <property type="project" value="InterPro"/>
</dbReference>
<dbReference type="InterPro" id="IPR013528">
    <property type="entry name" value="HMG_CoA_synth_N"/>
</dbReference>
<feature type="binding site" evidence="4">
    <location>
        <position position="243"/>
    </location>
    <ligand>
        <name>(3S)-3-hydroxy-3-methylglutaryl-CoA</name>
        <dbReference type="ChEBI" id="CHEBI:43074"/>
    </ligand>
</feature>
<feature type="domain" description="Hydroxymethylglutaryl-coenzyme A synthase N-terminal" evidence="5">
    <location>
        <begin position="3"/>
        <end position="166"/>
    </location>
</feature>
<dbReference type="GO" id="GO:0004421">
    <property type="term" value="F:hydroxymethylglutaryl-CoA synthase activity"/>
    <property type="evidence" value="ECO:0007669"/>
    <property type="project" value="InterPro"/>
</dbReference>
<dbReference type="Gene3D" id="3.40.47.10">
    <property type="match status" value="2"/>
</dbReference>
<evidence type="ECO:0000256" key="1">
    <source>
        <dbReference type="ARBA" id="ARBA00007061"/>
    </source>
</evidence>
<feature type="binding site" evidence="4">
    <location>
        <position position="273"/>
    </location>
    <ligand>
        <name>(3S)-3-hydroxy-3-methylglutaryl-CoA</name>
        <dbReference type="ChEBI" id="CHEBI:43074"/>
    </ligand>
</feature>
<sequence>MTAIGIDKIAFYTPAYYLALATLAERDGIDPQKYHQGIGQDRFAVPSHDEDCVTLAANAAAGILNAEDIAAIDSIFLATESGIDQSKAAAVYVHALLGLRPNCRAVELKQACYSATAGLQMACAYVASHPERKVLLIASDIARYDMHGAAEATQGSAAVAMLISANPRIAALEGPAGCYTQDVMDFWRPNHRNTPLVDGKLSTMIYMQAAEKAWQDYQAQGGAAFSDFAQYCYHLPFSKMGIKTHQRLCKSNNCAQDNSKIAAGMIYNREIGNSYTAALYLSLCSALDHRDDLSGELVGMLSYGSGCVAEYFALRVQESYLSQRRKENHAALLVQRSALSLGEYEDFWKRQDYGSKENLALAPQSRGKFRLAGIEKDERRYQTNEAFKA</sequence>
<evidence type="ECO:0000256" key="3">
    <source>
        <dbReference type="PIRSR" id="PIRSR611554-1"/>
    </source>
</evidence>
<feature type="binding site" evidence="4">
    <location>
        <position position="30"/>
    </location>
    <ligand>
        <name>(3S)-3-hydroxy-3-methylglutaryl-CoA</name>
        <dbReference type="ChEBI" id="CHEBI:43074"/>
    </ligand>
</feature>
<evidence type="ECO:0000256" key="2">
    <source>
        <dbReference type="ARBA" id="ARBA00022679"/>
    </source>
</evidence>
<dbReference type="CDD" id="cd00827">
    <property type="entry name" value="init_cond_enzymes"/>
    <property type="match status" value="1"/>
</dbReference>
<dbReference type="OrthoDB" id="9769523at2"/>
<dbReference type="InterPro" id="IPR011554">
    <property type="entry name" value="HMG_CoA_synthase_prok"/>
</dbReference>
<keyword evidence="7" id="KW-0012">Acyltransferase</keyword>
<feature type="active site" description="Proton donor/acceptor" evidence="3">
    <location>
        <position position="234"/>
    </location>
</feature>
<dbReference type="Pfam" id="PF01154">
    <property type="entry name" value="HMG_CoA_synt_N"/>
    <property type="match status" value="1"/>
</dbReference>
<organism evidence="7 8">
    <name type="scientific">Suttonella indologenes</name>
    <dbReference type="NCBI Taxonomy" id="13276"/>
    <lineage>
        <taxon>Bacteria</taxon>
        <taxon>Pseudomonadati</taxon>
        <taxon>Pseudomonadota</taxon>
        <taxon>Gammaproteobacteria</taxon>
        <taxon>Cardiobacteriales</taxon>
        <taxon>Cardiobacteriaceae</taxon>
        <taxon>Suttonella</taxon>
    </lineage>
</organism>
<keyword evidence="2 7" id="KW-0808">Transferase</keyword>
<feature type="active site" description="Proton donor/acceptor" evidence="3">
    <location>
        <position position="80"/>
    </location>
</feature>
<dbReference type="AlphaFoldDB" id="A0A380N0B0"/>
<dbReference type="EMBL" id="UHIA01000004">
    <property type="protein sequence ID" value="SUO98012.1"/>
    <property type="molecule type" value="Genomic_DNA"/>
</dbReference>
<reference evidence="7 8" key="1">
    <citation type="submission" date="2018-06" db="EMBL/GenBank/DDBJ databases">
        <authorList>
            <consortium name="Pathogen Informatics"/>
            <person name="Doyle S."/>
        </authorList>
    </citation>
    <scope>NUCLEOTIDE SEQUENCE [LARGE SCALE GENOMIC DNA]</scope>
    <source>
        <strain evidence="7 8">NCTC10717</strain>
    </source>
</reference>
<evidence type="ECO:0000313" key="8">
    <source>
        <dbReference type="Proteomes" id="UP000254575"/>
    </source>
</evidence>